<feature type="transmembrane region" description="Helical" evidence="8">
    <location>
        <begin position="101"/>
        <end position="126"/>
    </location>
</feature>
<organism evidence="10 11">
    <name type="scientific">Rhodohalobacter sulfatireducens</name>
    <dbReference type="NCBI Taxonomy" id="2911366"/>
    <lineage>
        <taxon>Bacteria</taxon>
        <taxon>Pseudomonadati</taxon>
        <taxon>Balneolota</taxon>
        <taxon>Balneolia</taxon>
        <taxon>Balneolales</taxon>
        <taxon>Balneolaceae</taxon>
        <taxon>Rhodohalobacter</taxon>
    </lineage>
</organism>
<gene>
    <name evidence="10" type="ORF">L6773_07015</name>
</gene>
<protein>
    <submittedName>
        <fullName evidence="10">Na(+)/H(+) antiporter subunit D</fullName>
    </submittedName>
</protein>
<feature type="transmembrane region" description="Helical" evidence="8">
    <location>
        <begin position="299"/>
        <end position="318"/>
    </location>
</feature>
<keyword evidence="5" id="KW-0560">Oxidoreductase</keyword>
<proteinExistence type="predicted"/>
<comment type="subcellular location">
    <subcellularLocation>
        <location evidence="1">Cell membrane</location>
        <topology evidence="1">Multi-pass membrane protein</topology>
    </subcellularLocation>
    <subcellularLocation>
        <location evidence="7">Membrane</location>
        <topology evidence="7">Multi-pass membrane protein</topology>
    </subcellularLocation>
</comment>
<feature type="transmembrane region" description="Helical" evidence="8">
    <location>
        <begin position="243"/>
        <end position="261"/>
    </location>
</feature>
<dbReference type="PANTHER" id="PTHR42682">
    <property type="entry name" value="HYDROGENASE-4 COMPONENT F"/>
    <property type="match status" value="1"/>
</dbReference>
<feature type="transmembrane region" description="Helical" evidence="8">
    <location>
        <begin position="6"/>
        <end position="23"/>
    </location>
</feature>
<feature type="transmembrane region" description="Helical" evidence="8">
    <location>
        <begin position="30"/>
        <end position="52"/>
    </location>
</feature>
<comment type="caution">
    <text evidence="10">The sequence shown here is derived from an EMBL/GenBank/DDBJ whole genome shotgun (WGS) entry which is preliminary data.</text>
</comment>
<feature type="transmembrane region" description="Helical" evidence="8">
    <location>
        <begin position="339"/>
        <end position="359"/>
    </location>
</feature>
<evidence type="ECO:0000313" key="10">
    <source>
        <dbReference type="EMBL" id="MCG2588312.1"/>
    </source>
</evidence>
<reference evidence="10" key="2">
    <citation type="submission" date="2024-05" db="EMBL/GenBank/DDBJ databases">
        <title>Rhodohalobacter halophilus gen. nov., sp. nov., a moderately halophilic member of the family Balneolaceae.</title>
        <authorList>
            <person name="Xia J."/>
        </authorList>
    </citation>
    <scope>NUCLEOTIDE SEQUENCE</scope>
    <source>
        <strain evidence="10">WB101</strain>
    </source>
</reference>
<dbReference type="PANTHER" id="PTHR42682:SF4">
    <property type="entry name" value="NADH-UBIQUINONE_PLASTOQUINONE"/>
    <property type="match status" value="1"/>
</dbReference>
<name>A0ABS9KBT1_9BACT</name>
<evidence type="ECO:0000259" key="9">
    <source>
        <dbReference type="Pfam" id="PF00361"/>
    </source>
</evidence>
<feature type="transmembrane region" description="Helical" evidence="8">
    <location>
        <begin position="413"/>
        <end position="433"/>
    </location>
</feature>
<evidence type="ECO:0000256" key="4">
    <source>
        <dbReference type="ARBA" id="ARBA00022989"/>
    </source>
</evidence>
<dbReference type="RefSeq" id="WP_237853154.1">
    <property type="nucleotide sequence ID" value="NZ_JAKLWS010000006.1"/>
</dbReference>
<sequence>MIVDLLFIPAVIVILGAFLLPLLPQKLRATAFLVFPLIALGMLWQLPNGYTLTLPFGNYELVPVYVDSLSKIFGSIFAMIAVIGGIYAFHIKDLGQQSSALVYGGGALGVTLAGDFFTLIIFWELMAISSTYLIWARKTDETDRAGMRYLLVHIFGGGLLLSGIIWHVSETGSILIENLPDVYTFSSVLILLGVALNTAIPPLHAWLADAYPKATVTGAVFMSAFTTKSAVYVLVRVFPGWEILIWFGVIMALYGVVYAVLANDIRQILAYHIISQVGYMVTGVGIGTEMALNGTTAHAFSHILYKSLLFMGAGAVLYSTGKSKLTELGGFASKMKAVVFLYMIGAFSISGFPLFNGFISKSMVVSAAGYAHFETVMLLLILASVGTFLHTGLKLPYFTWFGESKSEITVGPVPFNMLIAMGIGAFFCTLFGIFPGLLYQYLPYPVDYEPYTIYHLVEMIQILVFTYIGFWILRKKLEGDPKIALDTDWFYRKARPVTEKVFVTYVDKLYGYAENATLWMAGFLTKQFKNPLVWLNPFTDTEQEAAKYSHAVEVVMSFILLSFVIFAIIYFI</sequence>
<feature type="transmembrane region" description="Helical" evidence="8">
    <location>
        <begin position="268"/>
        <end position="287"/>
    </location>
</feature>
<keyword evidence="2" id="KW-1003">Cell membrane</keyword>
<keyword evidence="6 8" id="KW-0472">Membrane</keyword>
<dbReference type="NCBIfam" id="NF009310">
    <property type="entry name" value="PRK12668.1"/>
    <property type="match status" value="1"/>
</dbReference>
<evidence type="ECO:0000256" key="1">
    <source>
        <dbReference type="ARBA" id="ARBA00004651"/>
    </source>
</evidence>
<dbReference type="InterPro" id="IPR052175">
    <property type="entry name" value="ComplexI-like_HydComp"/>
</dbReference>
<keyword evidence="4 8" id="KW-1133">Transmembrane helix</keyword>
<feature type="transmembrane region" description="Helical" evidence="8">
    <location>
        <begin position="146"/>
        <end position="168"/>
    </location>
</feature>
<evidence type="ECO:0000256" key="2">
    <source>
        <dbReference type="ARBA" id="ARBA00022475"/>
    </source>
</evidence>
<evidence type="ECO:0000313" key="11">
    <source>
        <dbReference type="Proteomes" id="UP001165366"/>
    </source>
</evidence>
<keyword evidence="11" id="KW-1185">Reference proteome</keyword>
<evidence type="ECO:0000256" key="7">
    <source>
        <dbReference type="RuleBase" id="RU000320"/>
    </source>
</evidence>
<evidence type="ECO:0000256" key="5">
    <source>
        <dbReference type="ARBA" id="ARBA00023002"/>
    </source>
</evidence>
<feature type="transmembrane region" description="Helical" evidence="8">
    <location>
        <begin position="180"/>
        <end position="200"/>
    </location>
</feature>
<reference evidence="10" key="1">
    <citation type="submission" date="2022-01" db="EMBL/GenBank/DDBJ databases">
        <authorList>
            <person name="Wang Y."/>
        </authorList>
    </citation>
    <scope>NUCLEOTIDE SEQUENCE</scope>
    <source>
        <strain evidence="10">WB101</strain>
    </source>
</reference>
<dbReference type="EMBL" id="JAKLWS010000006">
    <property type="protein sequence ID" value="MCG2588312.1"/>
    <property type="molecule type" value="Genomic_DNA"/>
</dbReference>
<accession>A0ABS9KBT1</accession>
<evidence type="ECO:0000256" key="3">
    <source>
        <dbReference type="ARBA" id="ARBA00022692"/>
    </source>
</evidence>
<feature type="transmembrane region" description="Helical" evidence="8">
    <location>
        <begin position="371"/>
        <end position="393"/>
    </location>
</feature>
<evidence type="ECO:0000256" key="8">
    <source>
        <dbReference type="SAM" id="Phobius"/>
    </source>
</evidence>
<feature type="domain" description="NADH:quinone oxidoreductase/Mrp antiporter transmembrane" evidence="9">
    <location>
        <begin position="113"/>
        <end position="383"/>
    </location>
</feature>
<dbReference type="Proteomes" id="UP001165366">
    <property type="component" value="Unassembled WGS sequence"/>
</dbReference>
<dbReference type="PRINTS" id="PR01434">
    <property type="entry name" value="NADHDHGNASE5"/>
</dbReference>
<keyword evidence="3 7" id="KW-0812">Transmembrane</keyword>
<evidence type="ECO:0000256" key="6">
    <source>
        <dbReference type="ARBA" id="ARBA00023136"/>
    </source>
</evidence>
<dbReference type="InterPro" id="IPR001750">
    <property type="entry name" value="ND/Mrp_TM"/>
</dbReference>
<feature type="transmembrane region" description="Helical" evidence="8">
    <location>
        <begin position="551"/>
        <end position="571"/>
    </location>
</feature>
<feature type="transmembrane region" description="Helical" evidence="8">
    <location>
        <begin position="72"/>
        <end position="89"/>
    </location>
</feature>
<dbReference type="Pfam" id="PF00361">
    <property type="entry name" value="Proton_antipo_M"/>
    <property type="match status" value="1"/>
</dbReference>
<feature type="transmembrane region" description="Helical" evidence="8">
    <location>
        <begin position="453"/>
        <end position="473"/>
    </location>
</feature>